<reference evidence="4" key="2">
    <citation type="submission" date="2025-09" db="UniProtKB">
        <authorList>
            <consortium name="Ensembl"/>
        </authorList>
    </citation>
    <scope>IDENTIFICATION</scope>
</reference>
<dbReference type="PANTHER" id="PTHR11346">
    <property type="entry name" value="GALECTIN"/>
    <property type="match status" value="1"/>
</dbReference>
<feature type="domain" description="Galectin" evidence="3">
    <location>
        <begin position="1"/>
        <end position="134"/>
    </location>
</feature>
<dbReference type="GO" id="GO:0030246">
    <property type="term" value="F:carbohydrate binding"/>
    <property type="evidence" value="ECO:0007669"/>
    <property type="project" value="UniProtKB-UniRule"/>
</dbReference>
<dbReference type="CDD" id="cd00070">
    <property type="entry name" value="GLECT"/>
    <property type="match status" value="1"/>
</dbReference>
<name>A0A8C3I2Z4_CHRPI</name>
<reference evidence="4" key="1">
    <citation type="submission" date="2025-08" db="UniProtKB">
        <authorList>
            <consortium name="Ensembl"/>
        </authorList>
    </citation>
    <scope>IDENTIFICATION</scope>
</reference>
<dbReference type="PROSITE" id="PS51304">
    <property type="entry name" value="GALECTIN"/>
    <property type="match status" value="1"/>
</dbReference>
<sequence length="148" mass="16910">NPDLGDGAALPQSLTGHLVITFLFLLSRFDVNFRCGGDRKNEIAFHFKALFQEDRNSVVFNSLLNKEWGQEEERCSSPLRKGTSFQLQFVITENGYKVIVNNKRFYEYSHRIPIEQVKFLQVTGAVEVQQIEIFKDSNTSSSTSPESK</sequence>
<dbReference type="InterPro" id="IPR013320">
    <property type="entry name" value="ConA-like_dom_sf"/>
</dbReference>
<evidence type="ECO:0000259" key="3">
    <source>
        <dbReference type="PROSITE" id="PS51304"/>
    </source>
</evidence>
<dbReference type="PANTHER" id="PTHR11346:SF147">
    <property type="entry name" value="GALECTIN"/>
    <property type="match status" value="1"/>
</dbReference>
<dbReference type="SMART" id="SM00908">
    <property type="entry name" value="Gal-bind_lectin"/>
    <property type="match status" value="1"/>
</dbReference>
<protein>
    <recommendedName>
        <fullName evidence="2">Galectin</fullName>
    </recommendedName>
</protein>
<evidence type="ECO:0000256" key="1">
    <source>
        <dbReference type="ARBA" id="ARBA00022734"/>
    </source>
</evidence>
<dbReference type="SMART" id="SM00276">
    <property type="entry name" value="GLECT"/>
    <property type="match status" value="1"/>
</dbReference>
<dbReference type="GeneTree" id="ENSGT00940000160378"/>
<dbReference type="Proteomes" id="UP000694380">
    <property type="component" value="Unplaced"/>
</dbReference>
<evidence type="ECO:0000313" key="4">
    <source>
        <dbReference type="Ensembl" id="ENSCPBP00000026364.1"/>
    </source>
</evidence>
<dbReference type="AlphaFoldDB" id="A0A8C3I2Z4"/>
<organism evidence="4 5">
    <name type="scientific">Chrysemys picta bellii</name>
    <name type="common">Western painted turtle</name>
    <name type="synonym">Emys bellii</name>
    <dbReference type="NCBI Taxonomy" id="8478"/>
    <lineage>
        <taxon>Eukaryota</taxon>
        <taxon>Metazoa</taxon>
        <taxon>Chordata</taxon>
        <taxon>Craniata</taxon>
        <taxon>Vertebrata</taxon>
        <taxon>Euteleostomi</taxon>
        <taxon>Archelosauria</taxon>
        <taxon>Testudinata</taxon>
        <taxon>Testudines</taxon>
        <taxon>Cryptodira</taxon>
        <taxon>Durocryptodira</taxon>
        <taxon>Testudinoidea</taxon>
        <taxon>Emydidae</taxon>
        <taxon>Chrysemys</taxon>
    </lineage>
</organism>
<dbReference type="OMA" id="CEYNHRI"/>
<dbReference type="InterPro" id="IPR001079">
    <property type="entry name" value="Galectin_CRD"/>
</dbReference>
<dbReference type="SUPFAM" id="SSF49899">
    <property type="entry name" value="Concanavalin A-like lectins/glucanases"/>
    <property type="match status" value="1"/>
</dbReference>
<dbReference type="InterPro" id="IPR044156">
    <property type="entry name" value="Galectin-like"/>
</dbReference>
<evidence type="ECO:0000256" key="2">
    <source>
        <dbReference type="RuleBase" id="RU102079"/>
    </source>
</evidence>
<accession>A0A8C3I2Z4</accession>
<keyword evidence="1 2" id="KW-0430">Lectin</keyword>
<keyword evidence="5" id="KW-1185">Reference proteome</keyword>
<evidence type="ECO:0000313" key="5">
    <source>
        <dbReference type="Proteomes" id="UP000694380"/>
    </source>
</evidence>
<dbReference type="Gene3D" id="2.60.120.200">
    <property type="match status" value="1"/>
</dbReference>
<proteinExistence type="predicted"/>
<dbReference type="Pfam" id="PF00337">
    <property type="entry name" value="Gal-bind_lectin"/>
    <property type="match status" value="1"/>
</dbReference>
<dbReference type="Ensembl" id="ENSCPBT00000031063.1">
    <property type="protein sequence ID" value="ENSCPBP00000026364.1"/>
    <property type="gene ID" value="ENSCPBG00000018733.1"/>
</dbReference>